<protein>
    <submittedName>
        <fullName evidence="7">Cytochrome c oxidase subunit 4</fullName>
    </submittedName>
</protein>
<dbReference type="OrthoDB" id="7916717at2"/>
<evidence type="ECO:0000256" key="4">
    <source>
        <dbReference type="ARBA" id="ARBA00022989"/>
    </source>
</evidence>
<gene>
    <name evidence="7" type="ORF">SAMN02982989_4212</name>
</gene>
<dbReference type="EMBL" id="FXAF01000011">
    <property type="protein sequence ID" value="SMF72769.1"/>
    <property type="molecule type" value="Genomic_DNA"/>
</dbReference>
<name>A0A1X7GQ06_9HYPH</name>
<dbReference type="NCBIfam" id="TIGR02229">
    <property type="entry name" value="caa3_sub_IV"/>
    <property type="match status" value="1"/>
</dbReference>
<comment type="subcellular location">
    <subcellularLocation>
        <location evidence="1">Cell membrane</location>
        <topology evidence="1">Multi-pass membrane protein</topology>
    </subcellularLocation>
</comment>
<accession>A0A1X7GQ06</accession>
<dbReference type="Proteomes" id="UP000192903">
    <property type="component" value="Unassembled WGS sequence"/>
</dbReference>
<dbReference type="AlphaFoldDB" id="A0A1X7GQ06"/>
<keyword evidence="2" id="KW-1003">Cell membrane</keyword>
<feature type="transmembrane region" description="Helical" evidence="6">
    <location>
        <begin position="64"/>
        <end position="85"/>
    </location>
</feature>
<keyword evidence="4 6" id="KW-1133">Transmembrane helix</keyword>
<feature type="transmembrane region" description="Helical" evidence="6">
    <location>
        <begin position="34"/>
        <end position="52"/>
    </location>
</feature>
<keyword evidence="5 6" id="KW-0472">Membrane</keyword>
<evidence type="ECO:0000256" key="5">
    <source>
        <dbReference type="ARBA" id="ARBA00023136"/>
    </source>
</evidence>
<organism evidence="7 8">
    <name type="scientific">Xaviernesmea oryzae</name>
    <dbReference type="NCBI Taxonomy" id="464029"/>
    <lineage>
        <taxon>Bacteria</taxon>
        <taxon>Pseudomonadati</taxon>
        <taxon>Pseudomonadota</taxon>
        <taxon>Alphaproteobacteria</taxon>
        <taxon>Hyphomicrobiales</taxon>
        <taxon>Rhizobiaceae</taxon>
        <taxon>Rhizobium/Agrobacterium group</taxon>
        <taxon>Xaviernesmea</taxon>
    </lineage>
</organism>
<proteinExistence type="predicted"/>
<keyword evidence="8" id="KW-1185">Reference proteome</keyword>
<dbReference type="GO" id="GO:0005886">
    <property type="term" value="C:plasma membrane"/>
    <property type="evidence" value="ECO:0007669"/>
    <property type="project" value="UniProtKB-SubCell"/>
</dbReference>
<reference evidence="8" key="1">
    <citation type="submission" date="2017-04" db="EMBL/GenBank/DDBJ databases">
        <authorList>
            <person name="Varghese N."/>
            <person name="Submissions S."/>
        </authorList>
    </citation>
    <scope>NUCLEOTIDE SEQUENCE [LARGE SCALE GENOMIC DNA]</scope>
    <source>
        <strain evidence="8">B4P</strain>
    </source>
</reference>
<evidence type="ECO:0000313" key="7">
    <source>
        <dbReference type="EMBL" id="SMF72769.1"/>
    </source>
</evidence>
<evidence type="ECO:0000256" key="2">
    <source>
        <dbReference type="ARBA" id="ARBA00022475"/>
    </source>
</evidence>
<sequence>MQKTVSFVFVWFALVLLLAATVTASFMLKGPAGLAVSLGIAFGKSGLIYWHYMHLNEEEGLQRIAALGAGAWLLILFAFVCADYLTR</sequence>
<evidence type="ECO:0000256" key="6">
    <source>
        <dbReference type="SAM" id="Phobius"/>
    </source>
</evidence>
<evidence type="ECO:0000256" key="3">
    <source>
        <dbReference type="ARBA" id="ARBA00022692"/>
    </source>
</evidence>
<evidence type="ECO:0000256" key="1">
    <source>
        <dbReference type="ARBA" id="ARBA00004651"/>
    </source>
</evidence>
<dbReference type="Pfam" id="PF03626">
    <property type="entry name" value="COX4_pro"/>
    <property type="match status" value="1"/>
</dbReference>
<dbReference type="RefSeq" id="WP_085424812.1">
    <property type="nucleotide sequence ID" value="NZ_FXAF01000011.1"/>
</dbReference>
<dbReference type="InterPro" id="IPR005171">
    <property type="entry name" value="Cyt_c_oxidase_su4_prok"/>
</dbReference>
<keyword evidence="3 6" id="KW-0812">Transmembrane</keyword>
<dbReference type="InterPro" id="IPR011743">
    <property type="entry name" value="Caa3_sub_IV"/>
</dbReference>
<dbReference type="STRING" id="464029.SAMN02982989_4212"/>
<evidence type="ECO:0000313" key="8">
    <source>
        <dbReference type="Proteomes" id="UP000192903"/>
    </source>
</evidence>